<dbReference type="Gene3D" id="3.20.20.80">
    <property type="entry name" value="Glycosidases"/>
    <property type="match status" value="1"/>
</dbReference>
<dbReference type="FunFam" id="3.20.20.80:FF:000004">
    <property type="entry name" value="Beta-glucosidase 6-phospho-beta-glucosidase"/>
    <property type="match status" value="1"/>
</dbReference>
<dbReference type="Pfam" id="PF00232">
    <property type="entry name" value="Glyco_hydro_1"/>
    <property type="match status" value="1"/>
</dbReference>
<evidence type="ECO:0000313" key="5">
    <source>
        <dbReference type="EMBL" id="AMC92533.1"/>
    </source>
</evidence>
<keyword evidence="2" id="KW-0378">Hydrolase</keyword>
<dbReference type="GO" id="GO:0008422">
    <property type="term" value="F:beta-glucosidase activity"/>
    <property type="evidence" value="ECO:0007669"/>
    <property type="project" value="TreeGrafter"/>
</dbReference>
<dbReference type="GO" id="GO:0016052">
    <property type="term" value="P:carbohydrate catabolic process"/>
    <property type="evidence" value="ECO:0007669"/>
    <property type="project" value="TreeGrafter"/>
</dbReference>
<dbReference type="Proteomes" id="UP000063781">
    <property type="component" value="Chromosome"/>
</dbReference>
<gene>
    <name evidence="5" type="ORF">AOC36_00545</name>
</gene>
<proteinExistence type="inferred from homology"/>
<accession>A0A109UGD7</accession>
<evidence type="ECO:0000256" key="2">
    <source>
        <dbReference type="ARBA" id="ARBA00022801"/>
    </source>
</evidence>
<dbReference type="AlphaFoldDB" id="A0A109UGD7"/>
<keyword evidence="3" id="KW-0326">Glycosidase</keyword>
<dbReference type="InterPro" id="IPR033132">
    <property type="entry name" value="GH_1_N_CS"/>
</dbReference>
<evidence type="ECO:0000313" key="6">
    <source>
        <dbReference type="Proteomes" id="UP000063781"/>
    </source>
</evidence>
<dbReference type="GO" id="GO:0005829">
    <property type="term" value="C:cytosol"/>
    <property type="evidence" value="ECO:0007669"/>
    <property type="project" value="TreeGrafter"/>
</dbReference>
<dbReference type="STRING" id="1514105.AOC36_00545"/>
<dbReference type="PROSITE" id="PS00653">
    <property type="entry name" value="GLYCOSYL_HYDROL_F1_2"/>
    <property type="match status" value="1"/>
</dbReference>
<evidence type="ECO:0000256" key="1">
    <source>
        <dbReference type="ARBA" id="ARBA00010838"/>
    </source>
</evidence>
<reference evidence="5 6" key="1">
    <citation type="submission" date="2015-10" db="EMBL/GenBank/DDBJ databases">
        <title>Erysipelothrix larvae sp. LV19 isolated from the larval gut of the rhinoceros beetle, Trypoxylus dichotomus.</title>
        <authorList>
            <person name="Lim S."/>
            <person name="Kim B.-C."/>
        </authorList>
    </citation>
    <scope>NUCLEOTIDE SEQUENCE [LARGE SCALE GENOMIC DNA]</scope>
    <source>
        <strain evidence="5 6">LV19</strain>
    </source>
</reference>
<comment type="similarity">
    <text evidence="1 4">Belongs to the glycosyl hydrolase 1 family.</text>
</comment>
<keyword evidence="6" id="KW-1185">Reference proteome</keyword>
<protein>
    <submittedName>
        <fullName evidence="5">Aryl-phospho-beta-D-glucosidase</fullName>
    </submittedName>
</protein>
<evidence type="ECO:0000256" key="3">
    <source>
        <dbReference type="ARBA" id="ARBA00023295"/>
    </source>
</evidence>
<dbReference type="RefSeq" id="WP_067629890.1">
    <property type="nucleotide sequence ID" value="NZ_CP013213.1"/>
</dbReference>
<sequence>MSFPKGFLWGGATAANQCEGAWNVDGKGPSICDHSRGGDVKTPRIFDKIIDGNQYYPSHEAIDHYHRFEEDIALFGEMGFKVYRMSIAWSRIFPNGDDSVPNEKGLEHYDKVFDACLKHGIEPLVTLSHFEVPMGIVNTYNGFSNRKTIDVFVKYATTVMKRYKDKVKYWLTFNEINFGMLPKGQLKVLGIYDEDAMKGKITNPQQQFQALHHVFLASAKTVIEGHKINPEFKIGNMIAYITMYPLTPNPEDVLLTQQYENFMNNFCADLQVKGEYPYYMQDYFKTHNITIQCEDGDEKILKEGTVDFYSFSYYMSNCKTAQDSTELTGGNLMGGVKNPYLKASEWGWQIDPLGLRYTLNKLYDRYKIPLMVVENGFGAHDELIDGTVNDDYRIDYMRQHVEAMEASIKDGVDLMGYTMWGPIDLISAGTGEMKKRYGFIYVDKNNDGSGTLDRYKKKSFYWYKELIASNGTVR</sequence>
<dbReference type="SUPFAM" id="SSF51445">
    <property type="entry name" value="(Trans)glycosidases"/>
    <property type="match status" value="1"/>
</dbReference>
<dbReference type="PRINTS" id="PR00131">
    <property type="entry name" value="GLHYDRLASE1"/>
</dbReference>
<dbReference type="EMBL" id="CP013213">
    <property type="protein sequence ID" value="AMC92533.1"/>
    <property type="molecule type" value="Genomic_DNA"/>
</dbReference>
<dbReference type="InterPro" id="IPR001360">
    <property type="entry name" value="Glyco_hydro_1"/>
</dbReference>
<dbReference type="PANTHER" id="PTHR10353">
    <property type="entry name" value="GLYCOSYL HYDROLASE"/>
    <property type="match status" value="1"/>
</dbReference>
<dbReference type="InterPro" id="IPR017853">
    <property type="entry name" value="GH"/>
</dbReference>
<dbReference type="OrthoDB" id="1637462at2"/>
<evidence type="ECO:0000256" key="4">
    <source>
        <dbReference type="RuleBase" id="RU003690"/>
    </source>
</evidence>
<dbReference type="KEGG" id="erl:AOC36_00545"/>
<organism evidence="5 6">
    <name type="scientific">Erysipelothrix larvae</name>
    <dbReference type="NCBI Taxonomy" id="1514105"/>
    <lineage>
        <taxon>Bacteria</taxon>
        <taxon>Bacillati</taxon>
        <taxon>Bacillota</taxon>
        <taxon>Erysipelotrichia</taxon>
        <taxon>Erysipelotrichales</taxon>
        <taxon>Erysipelotrichaceae</taxon>
        <taxon>Erysipelothrix</taxon>
    </lineage>
</organism>
<dbReference type="PANTHER" id="PTHR10353:SF122">
    <property type="entry name" value="6-PHOSPHO-BETA-GLUCOSIDASE ASCB-RELATED"/>
    <property type="match status" value="1"/>
</dbReference>
<name>A0A109UGD7_9FIRM</name>